<reference evidence="1" key="1">
    <citation type="submission" date="2020-10" db="EMBL/GenBank/DDBJ databases">
        <authorList>
            <person name="Gilroy R."/>
        </authorList>
    </citation>
    <scope>NUCLEOTIDE SEQUENCE</scope>
    <source>
        <strain evidence="1">21143</strain>
    </source>
</reference>
<dbReference type="EMBL" id="DVKT01000045">
    <property type="protein sequence ID" value="HIT39540.1"/>
    <property type="molecule type" value="Genomic_DNA"/>
</dbReference>
<protein>
    <submittedName>
        <fullName evidence="1">Uncharacterized protein</fullName>
    </submittedName>
</protein>
<organism evidence="1 2">
    <name type="scientific">Candidatus Caccoplasma intestinavium</name>
    <dbReference type="NCBI Taxonomy" id="2840716"/>
    <lineage>
        <taxon>Bacteria</taxon>
        <taxon>Pseudomonadati</taxon>
        <taxon>Bacteroidota</taxon>
        <taxon>Bacteroidia</taxon>
        <taxon>Bacteroidales</taxon>
        <taxon>Bacteroidaceae</taxon>
        <taxon>Bacteroidaceae incertae sedis</taxon>
        <taxon>Candidatus Caccoplasma</taxon>
    </lineage>
</organism>
<sequence length="136" mass="15122">MFNSREYEFADLTVFMGNRDISGLRGLKYVYKQEKEALYGKGNKPLSIQKGNKSGEGEITLTQSELLALEVAGGGSILDLEVKIVANYGNPSKGDMIATDELIGCQFTEEPKELKQGDKFMECTLPFIFLDKKKIV</sequence>
<accession>A0A9D1GEH8</accession>
<comment type="caution">
    <text evidence="1">The sequence shown here is derived from an EMBL/GenBank/DDBJ whole genome shotgun (WGS) entry which is preliminary data.</text>
</comment>
<evidence type="ECO:0000313" key="1">
    <source>
        <dbReference type="EMBL" id="HIT39540.1"/>
    </source>
</evidence>
<dbReference type="Proteomes" id="UP000886722">
    <property type="component" value="Unassembled WGS sequence"/>
</dbReference>
<dbReference type="AlphaFoldDB" id="A0A9D1GEH8"/>
<evidence type="ECO:0000313" key="2">
    <source>
        <dbReference type="Proteomes" id="UP000886722"/>
    </source>
</evidence>
<gene>
    <name evidence="1" type="ORF">IAD06_05830</name>
</gene>
<reference evidence="1" key="2">
    <citation type="journal article" date="2021" name="PeerJ">
        <title>Extensive microbial diversity within the chicken gut microbiome revealed by metagenomics and culture.</title>
        <authorList>
            <person name="Gilroy R."/>
            <person name="Ravi A."/>
            <person name="Getino M."/>
            <person name="Pursley I."/>
            <person name="Horton D.L."/>
            <person name="Alikhan N.F."/>
            <person name="Baker D."/>
            <person name="Gharbi K."/>
            <person name="Hall N."/>
            <person name="Watson M."/>
            <person name="Adriaenssens E.M."/>
            <person name="Foster-Nyarko E."/>
            <person name="Jarju S."/>
            <person name="Secka A."/>
            <person name="Antonio M."/>
            <person name="Oren A."/>
            <person name="Chaudhuri R.R."/>
            <person name="La Ragione R."/>
            <person name="Hildebrand F."/>
            <person name="Pallen M.J."/>
        </authorList>
    </citation>
    <scope>NUCLEOTIDE SEQUENCE</scope>
    <source>
        <strain evidence="1">21143</strain>
    </source>
</reference>
<name>A0A9D1GEH8_9BACT</name>
<proteinExistence type="predicted"/>